<dbReference type="SMART" id="SM00388">
    <property type="entry name" value="HisKA"/>
    <property type="match status" value="1"/>
</dbReference>
<dbReference type="InterPro" id="IPR005467">
    <property type="entry name" value="His_kinase_dom"/>
</dbReference>
<dbReference type="SUPFAM" id="SSF50978">
    <property type="entry name" value="WD40 repeat-like"/>
    <property type="match status" value="1"/>
</dbReference>
<evidence type="ECO:0000259" key="8">
    <source>
        <dbReference type="PROSITE" id="PS01124"/>
    </source>
</evidence>
<dbReference type="SUPFAM" id="SSF63829">
    <property type="entry name" value="Calcium-dependent phosphotriesterase"/>
    <property type="match status" value="1"/>
</dbReference>
<dbReference type="PROSITE" id="PS50109">
    <property type="entry name" value="HIS_KIN"/>
    <property type="match status" value="1"/>
</dbReference>
<dbReference type="Pfam" id="PF07494">
    <property type="entry name" value="Reg_prop"/>
    <property type="match status" value="2"/>
</dbReference>
<dbReference type="GO" id="GO:0003700">
    <property type="term" value="F:DNA-binding transcription factor activity"/>
    <property type="evidence" value="ECO:0007669"/>
    <property type="project" value="InterPro"/>
</dbReference>
<dbReference type="CDD" id="cd00082">
    <property type="entry name" value="HisKA"/>
    <property type="match status" value="1"/>
</dbReference>
<dbReference type="PROSITE" id="PS01124">
    <property type="entry name" value="HTH_ARAC_FAMILY_2"/>
    <property type="match status" value="1"/>
</dbReference>
<dbReference type="SUPFAM" id="SSF55874">
    <property type="entry name" value="ATPase domain of HSP90 chaperone/DNA topoisomerase II/histidine kinase"/>
    <property type="match status" value="1"/>
</dbReference>
<dbReference type="EMBL" id="QICL01000027">
    <property type="protein sequence ID" value="PXV61029.1"/>
    <property type="molecule type" value="Genomic_DNA"/>
</dbReference>
<dbReference type="Gene3D" id="3.30.565.10">
    <property type="entry name" value="Histidine kinase-like ATPase, C-terminal domain"/>
    <property type="match status" value="1"/>
</dbReference>
<dbReference type="InterPro" id="IPR003594">
    <property type="entry name" value="HATPase_dom"/>
</dbReference>
<dbReference type="InterPro" id="IPR004358">
    <property type="entry name" value="Sig_transdc_His_kin-like_C"/>
</dbReference>
<dbReference type="Pfam" id="PF07495">
    <property type="entry name" value="Y_Y_Y"/>
    <property type="match status" value="1"/>
</dbReference>
<dbReference type="InterPro" id="IPR036097">
    <property type="entry name" value="HisK_dim/P_sf"/>
</dbReference>
<dbReference type="InterPro" id="IPR011006">
    <property type="entry name" value="CheY-like_superfamily"/>
</dbReference>
<dbReference type="Gene3D" id="3.40.50.2300">
    <property type="match status" value="1"/>
</dbReference>
<dbReference type="SMART" id="SM00342">
    <property type="entry name" value="HTH_ARAC"/>
    <property type="match status" value="1"/>
</dbReference>
<dbReference type="InterPro" id="IPR003661">
    <property type="entry name" value="HisK_dim/P_dom"/>
</dbReference>
<evidence type="ECO:0000256" key="1">
    <source>
        <dbReference type="ARBA" id="ARBA00000085"/>
    </source>
</evidence>
<dbReference type="PANTHER" id="PTHR43547">
    <property type="entry name" value="TWO-COMPONENT HISTIDINE KINASE"/>
    <property type="match status" value="1"/>
</dbReference>
<dbReference type="Gene3D" id="1.10.10.60">
    <property type="entry name" value="Homeodomain-like"/>
    <property type="match status" value="1"/>
</dbReference>
<evidence type="ECO:0000256" key="7">
    <source>
        <dbReference type="PROSITE-ProRule" id="PRU00169"/>
    </source>
</evidence>
<feature type="domain" description="Response regulatory" evidence="10">
    <location>
        <begin position="1092"/>
        <end position="1207"/>
    </location>
</feature>
<dbReference type="PROSITE" id="PS00041">
    <property type="entry name" value="HTH_ARAC_FAMILY_1"/>
    <property type="match status" value="1"/>
</dbReference>
<dbReference type="GO" id="GO:0000155">
    <property type="term" value="F:phosphorelay sensor kinase activity"/>
    <property type="evidence" value="ECO:0007669"/>
    <property type="project" value="InterPro"/>
</dbReference>
<dbReference type="PRINTS" id="PR00344">
    <property type="entry name" value="BCTRLSENSOR"/>
</dbReference>
<dbReference type="InterPro" id="IPR018060">
    <property type="entry name" value="HTH_AraC"/>
</dbReference>
<dbReference type="InterPro" id="IPR011123">
    <property type="entry name" value="Y_Y_Y"/>
</dbReference>
<accession>A0A2V3PMH0</accession>
<dbReference type="PANTHER" id="PTHR43547:SF2">
    <property type="entry name" value="HYBRID SIGNAL TRANSDUCTION HISTIDINE KINASE C"/>
    <property type="match status" value="1"/>
</dbReference>
<dbReference type="InterPro" id="IPR001789">
    <property type="entry name" value="Sig_transdc_resp-reg_receiver"/>
</dbReference>
<sequence>MYITGFNLKKAYMLFFIFFIFFCQNSKPYSLRQLSSKNGLSNSAILSISQDNNGFMWFGSCDGLNMFDGLNIRVYKPTNGKNNLSGNLIESIIEAGDDISWIQTNYGLDQFNKKKKTVITYKELKGKSKLATSPQGDVFAITEDNSIYYLKKGENNFIKYPLENSYLSTLKAVVDNNNILWIFTNDSDCKSYHIEKKGKEIELKPANLFEHDKKLSFCFNEGNSVYFVDESHILYEYDLLTRKKYYIYDLQDEISRNGEVSAIIKHHNDYYLGFKTNGLLHLKNIPDQKNNYSVNQIDIKSGIFCLTKDKFQDIIWVGTDGQGVYMYYIDAYSVKSTIFNTLNYPINKPVRSLFVDRENSLWIGTKGDGIVKIPDYDPGKDIKDSKKEHILSINSNLNDNSVFAFAKSNRNILWIGSDEGINYYSYKENRIKKIEITEEDSRIKYVHAICEANDSTLWIATVGEGIIKAHIGGTKDVPVITRTKRIVFNNGETSYNYFFTIYKENDSTIWFGNRGYGLFKMNTITDQYETFQFDKDYTNQTLNDIFSIAKNDKGYWFGTSFGLIRLSDGKEQVYNEANGFPNNTIHGILEDNNNNLWLSTNQGIIKFNTIEKTFQTYKQQNELDVIEFSDGAYYKDETSGTLYFGGVNGFITITKNDFTEKEYTPPIFFDNLSIFGKSYNISDFLIQEKDSEILELDYSQNFFSISFTAIDYINGSNYEYYYKLDQLSPDWIENGNSNTISFTSISPGQYTLYVKYKNRITGKESSVYSLTIKISPPWYRTNIAYLIYSIIVLSLIFLSIRLSLKWVKMRKDTIIAQLNEQQKEEIYESKLRFFTNITHELCTPLTLIYGPCEKIISHRNTDSHVRKYASLIQRNVEKLNTLIQELIEFRRLDSGNMPLEIKEIPMSETAINIADLFLEIAENKNIDYQMNIPPGIYWNCDLNSFVRIATNLLSNAFKYTPNNGLITIYLHIENETLIFSITNTGKGIGKDNLPNIFDRYKVLDDFEKRGQDGLFSRNGLGLAICHSLVKLLNGEIQVKSIPNETTQFKVFLPLLAANANDETISIEPPKLFIDIPITFEQKEYHHDKNKPSVVIVDDDTEMLWFISEIFEGKYNIVTLNSSESLLDYLKQDQPELIILDLVLPDIDGISLIKTIKSDKFLAHIPIIILSAKNDPEMQVKGVEAGAEMFITKPFNIEYLEKVVARFLQRDESLKEYYNSALSSFDLKDGRLIHKDDKALFEKIMKIIDENISNPDLSVEFLSSSLGVSTRHLYRKLKNITDKTPSDIIKEYRLKIVERLLVTSNMSIEEIIYKVGFNNRGNFFRMFSQKYGITPKSYREQRSGDVKARKITDK</sequence>
<dbReference type="OrthoDB" id="717811at2"/>
<evidence type="ECO:0000256" key="3">
    <source>
        <dbReference type="ARBA" id="ARBA00022553"/>
    </source>
</evidence>
<dbReference type="InterPro" id="IPR015943">
    <property type="entry name" value="WD40/YVTN_repeat-like_dom_sf"/>
</dbReference>
<comment type="caution">
    <text evidence="11">The sequence shown here is derived from an EMBL/GenBank/DDBJ whole genome shotgun (WGS) entry which is preliminary data.</text>
</comment>
<dbReference type="SUPFAM" id="SSF101898">
    <property type="entry name" value="NHL repeat"/>
    <property type="match status" value="1"/>
</dbReference>
<keyword evidence="4" id="KW-0805">Transcription regulation</keyword>
<keyword evidence="11" id="KW-0808">Transferase</keyword>
<protein>
    <recommendedName>
        <fullName evidence="2">histidine kinase</fullName>
        <ecNumber evidence="2">2.7.13.3</ecNumber>
    </recommendedName>
</protein>
<proteinExistence type="predicted"/>
<dbReference type="InterPro" id="IPR018062">
    <property type="entry name" value="HTH_AraC-typ_CS"/>
</dbReference>
<dbReference type="CDD" id="cd00156">
    <property type="entry name" value="REC"/>
    <property type="match status" value="1"/>
</dbReference>
<dbReference type="SUPFAM" id="SSF47384">
    <property type="entry name" value="Homodimeric domain of signal transducing histidine kinase"/>
    <property type="match status" value="1"/>
</dbReference>
<dbReference type="EC" id="2.7.13.3" evidence="2"/>
<dbReference type="SUPFAM" id="SSF46689">
    <property type="entry name" value="Homeodomain-like"/>
    <property type="match status" value="1"/>
</dbReference>
<keyword evidence="5" id="KW-0238">DNA-binding</keyword>
<feature type="modified residue" description="4-aspartylphosphate" evidence="7">
    <location>
        <position position="1140"/>
    </location>
</feature>
<evidence type="ECO:0000313" key="12">
    <source>
        <dbReference type="Proteomes" id="UP000247973"/>
    </source>
</evidence>
<organism evidence="11 12">
    <name type="scientific">Dysgonomonas alginatilytica</name>
    <dbReference type="NCBI Taxonomy" id="1605892"/>
    <lineage>
        <taxon>Bacteria</taxon>
        <taxon>Pseudomonadati</taxon>
        <taxon>Bacteroidota</taxon>
        <taxon>Bacteroidia</taxon>
        <taxon>Bacteroidales</taxon>
        <taxon>Dysgonomonadaceae</taxon>
        <taxon>Dysgonomonas</taxon>
    </lineage>
</organism>
<name>A0A2V3PMH0_9BACT</name>
<dbReference type="InterPro" id="IPR036890">
    <property type="entry name" value="HATPase_C_sf"/>
</dbReference>
<feature type="domain" description="Histidine kinase" evidence="9">
    <location>
        <begin position="836"/>
        <end position="1056"/>
    </location>
</feature>
<dbReference type="Gene3D" id="1.10.287.130">
    <property type="match status" value="1"/>
</dbReference>
<keyword evidence="12" id="KW-1185">Reference proteome</keyword>
<feature type="domain" description="HTH araC/xylS-type" evidence="8">
    <location>
        <begin position="1241"/>
        <end position="1340"/>
    </location>
</feature>
<dbReference type="SUPFAM" id="SSF52172">
    <property type="entry name" value="CheY-like"/>
    <property type="match status" value="1"/>
</dbReference>
<dbReference type="SMART" id="SM00387">
    <property type="entry name" value="HATPase_c"/>
    <property type="match status" value="1"/>
</dbReference>
<dbReference type="SMART" id="SM00448">
    <property type="entry name" value="REC"/>
    <property type="match status" value="1"/>
</dbReference>
<dbReference type="Pfam" id="PF12833">
    <property type="entry name" value="HTH_18"/>
    <property type="match status" value="1"/>
</dbReference>
<dbReference type="Proteomes" id="UP000247973">
    <property type="component" value="Unassembled WGS sequence"/>
</dbReference>
<dbReference type="InterPro" id="IPR013783">
    <property type="entry name" value="Ig-like_fold"/>
</dbReference>
<evidence type="ECO:0000256" key="2">
    <source>
        <dbReference type="ARBA" id="ARBA00012438"/>
    </source>
</evidence>
<evidence type="ECO:0000256" key="5">
    <source>
        <dbReference type="ARBA" id="ARBA00023125"/>
    </source>
</evidence>
<dbReference type="InterPro" id="IPR009057">
    <property type="entry name" value="Homeodomain-like_sf"/>
</dbReference>
<dbReference type="PROSITE" id="PS50110">
    <property type="entry name" value="RESPONSE_REGULATORY"/>
    <property type="match status" value="1"/>
</dbReference>
<dbReference type="Pfam" id="PF02518">
    <property type="entry name" value="HATPase_c"/>
    <property type="match status" value="1"/>
</dbReference>
<dbReference type="Pfam" id="PF00072">
    <property type="entry name" value="Response_reg"/>
    <property type="match status" value="1"/>
</dbReference>
<dbReference type="GO" id="GO:0043565">
    <property type="term" value="F:sequence-specific DNA binding"/>
    <property type="evidence" value="ECO:0007669"/>
    <property type="project" value="InterPro"/>
</dbReference>
<dbReference type="InterPro" id="IPR011110">
    <property type="entry name" value="Reg_prop"/>
</dbReference>
<reference evidence="11 12" key="1">
    <citation type="submission" date="2018-03" db="EMBL/GenBank/DDBJ databases">
        <title>Genomic Encyclopedia of Archaeal and Bacterial Type Strains, Phase II (KMG-II): from individual species to whole genera.</title>
        <authorList>
            <person name="Goeker M."/>
        </authorList>
    </citation>
    <scope>NUCLEOTIDE SEQUENCE [LARGE SCALE GENOMIC DNA]</scope>
    <source>
        <strain evidence="11 12">DSM 100214</strain>
    </source>
</reference>
<keyword evidence="11" id="KW-0418">Kinase</keyword>
<evidence type="ECO:0000256" key="4">
    <source>
        <dbReference type="ARBA" id="ARBA00023015"/>
    </source>
</evidence>
<dbReference type="Gene3D" id="2.60.40.10">
    <property type="entry name" value="Immunoglobulins"/>
    <property type="match status" value="1"/>
</dbReference>
<dbReference type="Gene3D" id="2.130.10.10">
    <property type="entry name" value="YVTN repeat-like/Quinoprotein amine dehydrogenase"/>
    <property type="match status" value="2"/>
</dbReference>
<dbReference type="Pfam" id="PF00512">
    <property type="entry name" value="HisKA"/>
    <property type="match status" value="1"/>
</dbReference>
<dbReference type="InterPro" id="IPR036322">
    <property type="entry name" value="WD40_repeat_dom_sf"/>
</dbReference>
<keyword evidence="6" id="KW-0804">Transcription</keyword>
<evidence type="ECO:0000259" key="10">
    <source>
        <dbReference type="PROSITE" id="PS50110"/>
    </source>
</evidence>
<evidence type="ECO:0000259" key="9">
    <source>
        <dbReference type="PROSITE" id="PS50109"/>
    </source>
</evidence>
<keyword evidence="3 7" id="KW-0597">Phosphoprotein</keyword>
<comment type="catalytic activity">
    <reaction evidence="1">
        <text>ATP + protein L-histidine = ADP + protein N-phospho-L-histidine.</text>
        <dbReference type="EC" id="2.7.13.3"/>
    </reaction>
</comment>
<evidence type="ECO:0000256" key="6">
    <source>
        <dbReference type="ARBA" id="ARBA00023163"/>
    </source>
</evidence>
<evidence type="ECO:0000313" key="11">
    <source>
        <dbReference type="EMBL" id="PXV61029.1"/>
    </source>
</evidence>
<gene>
    <name evidence="11" type="ORF">CLV62_12728</name>
</gene>